<protein>
    <recommendedName>
        <fullName evidence="6">Yip1 domain-containing protein</fullName>
    </recommendedName>
</protein>
<dbReference type="GO" id="GO:0016020">
    <property type="term" value="C:membrane"/>
    <property type="evidence" value="ECO:0007669"/>
    <property type="project" value="UniProtKB-SubCell"/>
</dbReference>
<accession>A0A1F7JJM6</accession>
<feature type="transmembrane region" description="Helical" evidence="5">
    <location>
        <begin position="125"/>
        <end position="153"/>
    </location>
</feature>
<feature type="transmembrane region" description="Helical" evidence="5">
    <location>
        <begin position="40"/>
        <end position="60"/>
    </location>
</feature>
<comment type="subcellular location">
    <subcellularLocation>
        <location evidence="1">Membrane</location>
        <topology evidence="1">Multi-pass membrane protein</topology>
    </subcellularLocation>
</comment>
<evidence type="ECO:0000259" key="6">
    <source>
        <dbReference type="Pfam" id="PF04893"/>
    </source>
</evidence>
<evidence type="ECO:0000256" key="1">
    <source>
        <dbReference type="ARBA" id="ARBA00004141"/>
    </source>
</evidence>
<feature type="domain" description="Yip1" evidence="6">
    <location>
        <begin position="16"/>
        <end position="179"/>
    </location>
</feature>
<keyword evidence="4 5" id="KW-0472">Membrane</keyword>
<keyword evidence="2 5" id="KW-0812">Transmembrane</keyword>
<evidence type="ECO:0000313" key="8">
    <source>
        <dbReference type="Proteomes" id="UP000176376"/>
    </source>
</evidence>
<dbReference type="EMBL" id="MGAY01000052">
    <property type="protein sequence ID" value="OGK55808.1"/>
    <property type="molecule type" value="Genomic_DNA"/>
</dbReference>
<name>A0A1F7JJM6_9BACT</name>
<keyword evidence="3 5" id="KW-1133">Transmembrane helix</keyword>
<feature type="transmembrane region" description="Helical" evidence="5">
    <location>
        <begin position="165"/>
        <end position="192"/>
    </location>
</feature>
<evidence type="ECO:0000313" key="7">
    <source>
        <dbReference type="EMBL" id="OGK55808.1"/>
    </source>
</evidence>
<proteinExistence type="predicted"/>
<dbReference type="AlphaFoldDB" id="A0A1F7JJM6"/>
<comment type="caution">
    <text evidence="7">The sequence shown here is derived from an EMBL/GenBank/DDBJ whole genome shotgun (WGS) entry which is preliminary data.</text>
</comment>
<feature type="transmembrane region" description="Helical" evidence="5">
    <location>
        <begin position="80"/>
        <end position="105"/>
    </location>
</feature>
<dbReference type="InterPro" id="IPR006977">
    <property type="entry name" value="Yip1_dom"/>
</dbReference>
<dbReference type="Pfam" id="PF04893">
    <property type="entry name" value="Yip1"/>
    <property type="match status" value="1"/>
</dbReference>
<evidence type="ECO:0000256" key="2">
    <source>
        <dbReference type="ARBA" id="ARBA00022692"/>
    </source>
</evidence>
<evidence type="ECO:0000256" key="3">
    <source>
        <dbReference type="ARBA" id="ARBA00022989"/>
    </source>
</evidence>
<reference evidence="7 8" key="1">
    <citation type="journal article" date="2016" name="Nat. Commun.">
        <title>Thousands of microbial genomes shed light on interconnected biogeochemical processes in an aquifer system.</title>
        <authorList>
            <person name="Anantharaman K."/>
            <person name="Brown C.T."/>
            <person name="Hug L.A."/>
            <person name="Sharon I."/>
            <person name="Castelle C.J."/>
            <person name="Probst A.J."/>
            <person name="Thomas B.C."/>
            <person name="Singh A."/>
            <person name="Wilkins M.J."/>
            <person name="Karaoz U."/>
            <person name="Brodie E.L."/>
            <person name="Williams K.H."/>
            <person name="Hubbard S.S."/>
            <person name="Banfield J.F."/>
        </authorList>
    </citation>
    <scope>NUCLEOTIDE SEQUENCE [LARGE SCALE GENOMIC DNA]</scope>
</reference>
<evidence type="ECO:0000256" key="5">
    <source>
        <dbReference type="SAM" id="Phobius"/>
    </source>
</evidence>
<organism evidence="7 8">
    <name type="scientific">Candidatus Roizmanbacteria bacterium RIFCSPLOWO2_02_FULL_38_10</name>
    <dbReference type="NCBI Taxonomy" id="1802074"/>
    <lineage>
        <taxon>Bacteria</taxon>
        <taxon>Candidatus Roizmaniibacteriota</taxon>
    </lineage>
</organism>
<evidence type="ECO:0000256" key="4">
    <source>
        <dbReference type="ARBA" id="ARBA00023136"/>
    </source>
</evidence>
<dbReference type="Proteomes" id="UP000176376">
    <property type="component" value="Unassembled WGS sequence"/>
</dbReference>
<sequence>MFSLKSPTTSFVTTVKGVLLSPVNFFKTTSWEKVPLTDSVVFAFICYAVAQVITFLLSSLQLFNTLPQSIRGMTSAGQGINYFLVAFIMAIVMFFINAGVVYLVIKYVFKSKSSFNATVAALSAVAAVSLLAWIPVVNILVGLYGLILTVIAVREMAKLTTVQAVITLVISFIVNAILTGVLFAQIMASFYLNQFQSPGVTDLKQQIPNYTK</sequence>
<gene>
    <name evidence="7" type="ORF">A3J15_03860</name>
</gene>